<organism evidence="3 4">
    <name type="scientific">Cronartium quercuum f. sp. fusiforme G11</name>
    <dbReference type="NCBI Taxonomy" id="708437"/>
    <lineage>
        <taxon>Eukaryota</taxon>
        <taxon>Fungi</taxon>
        <taxon>Dikarya</taxon>
        <taxon>Basidiomycota</taxon>
        <taxon>Pucciniomycotina</taxon>
        <taxon>Pucciniomycetes</taxon>
        <taxon>Pucciniales</taxon>
        <taxon>Coleosporiaceae</taxon>
        <taxon>Cronartium</taxon>
    </lineage>
</organism>
<dbReference type="GO" id="GO:0005634">
    <property type="term" value="C:nucleus"/>
    <property type="evidence" value="ECO:0007669"/>
    <property type="project" value="TreeGrafter"/>
</dbReference>
<dbReference type="OrthoDB" id="162969at2759"/>
<keyword evidence="1" id="KW-0238">DNA-binding</keyword>
<dbReference type="PROSITE" id="PS51253">
    <property type="entry name" value="HTH_CENPB"/>
    <property type="match status" value="1"/>
</dbReference>
<keyword evidence="4" id="KW-1185">Reference proteome</keyword>
<gene>
    <name evidence="3" type="ORF">CROQUDRAFT_46982</name>
</gene>
<feature type="domain" description="HTH CENPB-type" evidence="2">
    <location>
        <begin position="1"/>
        <end position="34"/>
    </location>
</feature>
<evidence type="ECO:0000256" key="1">
    <source>
        <dbReference type="ARBA" id="ARBA00023125"/>
    </source>
</evidence>
<sequence>MKAHHFSAILGIEMKFSDGWMTKFKKCYNIHKVTLHGEASSVNPDDVASACAQLLEITKDHKPHNIYNGDESGLCYRMPPNKVLATEPKAGVKGDKSRITYLLCANADRTHKLDPLVIGSSAKPKSFRGKPAHYYSFQYTSNKNTWMTGQIFGDWLQKLDHEFRKEGRKILLLLDNFPGHKAPVKTLNLTNIDVYFIPPNLTSHLQPCDARIIATWKAHYQSDTISLVISKYEDNPQMSAKEVYRLPLLDAMQVADLSWKNISCKTILNCWKHT</sequence>
<reference evidence="3" key="1">
    <citation type="submission" date="2013-11" db="EMBL/GenBank/DDBJ databases">
        <title>Genome sequence of the fusiform rust pathogen reveals effectors for host alternation and coevolution with pine.</title>
        <authorList>
            <consortium name="DOE Joint Genome Institute"/>
            <person name="Smith K."/>
            <person name="Pendleton A."/>
            <person name="Kubisiak T."/>
            <person name="Anderson C."/>
            <person name="Salamov A."/>
            <person name="Aerts A."/>
            <person name="Riley R."/>
            <person name="Clum A."/>
            <person name="Lindquist E."/>
            <person name="Ence D."/>
            <person name="Campbell M."/>
            <person name="Kronenberg Z."/>
            <person name="Feau N."/>
            <person name="Dhillon B."/>
            <person name="Hamelin R."/>
            <person name="Burleigh J."/>
            <person name="Smith J."/>
            <person name="Yandell M."/>
            <person name="Nelson C."/>
            <person name="Grigoriev I."/>
            <person name="Davis J."/>
        </authorList>
    </citation>
    <scope>NUCLEOTIDE SEQUENCE</scope>
    <source>
        <strain evidence="3">G11</strain>
    </source>
</reference>
<name>A0A9P6NFK9_9BASI</name>
<proteinExistence type="predicted"/>
<dbReference type="Proteomes" id="UP000886653">
    <property type="component" value="Unassembled WGS sequence"/>
</dbReference>
<dbReference type="PANTHER" id="PTHR19303:SF73">
    <property type="entry name" value="PROTEIN PDC2"/>
    <property type="match status" value="1"/>
</dbReference>
<protein>
    <recommendedName>
        <fullName evidence="2">HTH CENPB-type domain-containing protein</fullName>
    </recommendedName>
</protein>
<evidence type="ECO:0000313" key="4">
    <source>
        <dbReference type="Proteomes" id="UP000886653"/>
    </source>
</evidence>
<dbReference type="InterPro" id="IPR050863">
    <property type="entry name" value="CenT-Element_Derived"/>
</dbReference>
<comment type="caution">
    <text evidence="3">The sequence shown here is derived from an EMBL/GenBank/DDBJ whole genome shotgun (WGS) entry which is preliminary data.</text>
</comment>
<dbReference type="EMBL" id="MU167291">
    <property type="protein sequence ID" value="KAG0144672.1"/>
    <property type="molecule type" value="Genomic_DNA"/>
</dbReference>
<dbReference type="GO" id="GO:0003677">
    <property type="term" value="F:DNA binding"/>
    <property type="evidence" value="ECO:0007669"/>
    <property type="project" value="UniProtKB-KW"/>
</dbReference>
<dbReference type="AlphaFoldDB" id="A0A9P6NFK9"/>
<dbReference type="Pfam" id="PF03184">
    <property type="entry name" value="DDE_1"/>
    <property type="match status" value="1"/>
</dbReference>
<dbReference type="InterPro" id="IPR006600">
    <property type="entry name" value="HTH_CenpB_DNA-bd_dom"/>
</dbReference>
<dbReference type="PANTHER" id="PTHR19303">
    <property type="entry name" value="TRANSPOSON"/>
    <property type="match status" value="1"/>
</dbReference>
<evidence type="ECO:0000313" key="3">
    <source>
        <dbReference type="EMBL" id="KAG0144672.1"/>
    </source>
</evidence>
<evidence type="ECO:0000259" key="2">
    <source>
        <dbReference type="PROSITE" id="PS51253"/>
    </source>
</evidence>
<accession>A0A9P6NFK9</accession>
<dbReference type="InterPro" id="IPR004875">
    <property type="entry name" value="DDE_SF_endonuclease_dom"/>
</dbReference>